<gene>
    <name evidence="4" type="ORF">BJ979_001172</name>
</gene>
<protein>
    <submittedName>
        <fullName evidence="4">Putative membrane protein YkoI</fullName>
    </submittedName>
</protein>
<dbReference type="InterPro" id="IPR025711">
    <property type="entry name" value="PepSY"/>
</dbReference>
<comment type="caution">
    <text evidence="4">The sequence shown here is derived from an EMBL/GenBank/DDBJ whole genome shotgun (WGS) entry which is preliminary data.</text>
</comment>
<dbReference type="Pfam" id="PF03413">
    <property type="entry name" value="PepSY"/>
    <property type="match status" value="2"/>
</dbReference>
<organism evidence="4 5">
    <name type="scientific">Schumannella luteola</name>
    <dbReference type="NCBI Taxonomy" id="472059"/>
    <lineage>
        <taxon>Bacteria</taxon>
        <taxon>Bacillati</taxon>
        <taxon>Actinomycetota</taxon>
        <taxon>Actinomycetes</taxon>
        <taxon>Micrococcales</taxon>
        <taxon>Microbacteriaceae</taxon>
        <taxon>Schumannella</taxon>
    </lineage>
</organism>
<evidence type="ECO:0000256" key="1">
    <source>
        <dbReference type="SAM" id="MobiDB-lite"/>
    </source>
</evidence>
<name>A0A852Y6G3_9MICO</name>
<dbReference type="Proteomes" id="UP000553888">
    <property type="component" value="Unassembled WGS sequence"/>
</dbReference>
<dbReference type="Gene3D" id="3.30.505.20">
    <property type="match status" value="1"/>
</dbReference>
<feature type="chain" id="PRO_5038599221" evidence="2">
    <location>
        <begin position="35"/>
        <end position="199"/>
    </location>
</feature>
<proteinExistence type="predicted"/>
<dbReference type="Gene3D" id="3.10.450.40">
    <property type="match status" value="1"/>
</dbReference>
<dbReference type="AlphaFoldDB" id="A0A852Y6G3"/>
<feature type="domain" description="PepSY" evidence="3">
    <location>
        <begin position="63"/>
        <end position="111"/>
    </location>
</feature>
<accession>A0A852Y6G3</accession>
<keyword evidence="5" id="KW-1185">Reference proteome</keyword>
<feature type="signal peptide" evidence="2">
    <location>
        <begin position="1"/>
        <end position="34"/>
    </location>
</feature>
<evidence type="ECO:0000256" key="2">
    <source>
        <dbReference type="SAM" id="SignalP"/>
    </source>
</evidence>
<evidence type="ECO:0000313" key="4">
    <source>
        <dbReference type="EMBL" id="NYG98546.1"/>
    </source>
</evidence>
<feature type="region of interest" description="Disordered" evidence="1">
    <location>
        <begin position="41"/>
        <end position="62"/>
    </location>
</feature>
<dbReference type="EMBL" id="JACBZY010000001">
    <property type="protein sequence ID" value="NYG98546.1"/>
    <property type="molecule type" value="Genomic_DNA"/>
</dbReference>
<keyword evidence="2" id="KW-0732">Signal</keyword>
<evidence type="ECO:0000259" key="3">
    <source>
        <dbReference type="Pfam" id="PF03413"/>
    </source>
</evidence>
<dbReference type="RefSeq" id="WP_179566110.1">
    <property type="nucleotide sequence ID" value="NZ_JACBZY010000001.1"/>
</dbReference>
<sequence>MPRFTAASTASASRSATRVLPALLALPLAAGLLAGCTAATATSDPSSSSAVGDPGGDLGSAAETALDQVGSGTVISIEKDDDGAAWEVVIAADDGSETEVKVSAKDASIIGSPSPKATDADDAAENVHYLQWAKIDFSDAAKAAAVQSKGVITEVKLDDEDGTVIWQVELVDGATKHEVKLDAGTGDLYRAPSGSPSDG</sequence>
<reference evidence="4 5" key="1">
    <citation type="submission" date="2020-07" db="EMBL/GenBank/DDBJ databases">
        <title>Sequencing the genomes of 1000 actinobacteria strains.</title>
        <authorList>
            <person name="Klenk H.-P."/>
        </authorList>
    </citation>
    <scope>NUCLEOTIDE SEQUENCE [LARGE SCALE GENOMIC DNA]</scope>
    <source>
        <strain evidence="4 5">DSM 23141</strain>
    </source>
</reference>
<feature type="compositionally biased region" description="Low complexity" evidence="1">
    <location>
        <begin position="41"/>
        <end position="52"/>
    </location>
</feature>
<evidence type="ECO:0000313" key="5">
    <source>
        <dbReference type="Proteomes" id="UP000553888"/>
    </source>
</evidence>
<feature type="domain" description="PepSY" evidence="3">
    <location>
        <begin position="134"/>
        <end position="187"/>
    </location>
</feature>